<sequence length="788" mass="88476">MPNNNKNSGSIPSSSNVADGTAVDTISVNGRAVKSSAAGAPQMHQYLGESHDDVFEVDQEGDQESDPDTNASQPSSALKSAKSDKTGKTGKAGKTTKPSKSDDLDEENDENEGSEESNQSDEDEDLEALLSDMDEDYSESELEELEALQEELHARAAQPSMTLANKLATVGHDFPVTGTVPYSAKLWPLPHGAHAHPNNIRFDRELSGSNDLKRALTYHTIPEFSPFSYIRSNTTAKAFGNEYAILEQYIFIDNGISARPEHIALISVPMINQAFEKAKAATSKHHYYALFKHLRFWARLSEQKLLPEDLRLDVSAEHIDVPERRSDVVRSRFNGALESWIAYSEEDMEILMDYSMFWLEKVMPKAKLLKDYLVDTSFAFLSDLIVTRRERIPELEALCAIEIDGKTVMSPRVRPHKKDGLQHYSYSWVTEYGRVLDGIRNSIFILVALVTGARKGELAAMNFSHVSQEANGDYWLAITRWKTAASPKHGEEDRLPLPKFVGDMIRAYEELRSIPPFAKEGWLFQPMRSRKVVNRATPSAITSVIEQLKIVLPIERLHCHRFRKTIAEILINRDERNIDIIRALFGHKSYAMTLRYIARNPLMVRSVAIAIEQNYTREFQDIVAGLRLGYSGASAERIYKQIIKRPDEFAGQQLKVTLVTYISHLLKAGEPLFIRRTAVGTYCLSGEHFTPTNLPPCLAGRNVESELIMPDPSNCKIECKKVVMLSSAKQALSDNIKFYEAVLDKSRGKLAATAEAELLRRISSSEFHLNNLITSGHSTSQQIEVRNV</sequence>
<evidence type="ECO:0000313" key="8">
    <source>
        <dbReference type="Proteomes" id="UP000050346"/>
    </source>
</evidence>
<dbReference type="PATRIC" id="fig|235272.12.peg.1223"/>
<evidence type="ECO:0000256" key="2">
    <source>
        <dbReference type="ARBA" id="ARBA00022908"/>
    </source>
</evidence>
<evidence type="ECO:0000256" key="3">
    <source>
        <dbReference type="ARBA" id="ARBA00023125"/>
    </source>
</evidence>
<dbReference type="PANTHER" id="PTHR30349">
    <property type="entry name" value="PHAGE INTEGRASE-RELATED"/>
    <property type="match status" value="1"/>
</dbReference>
<evidence type="ECO:0000313" key="7">
    <source>
        <dbReference type="EMBL" id="KPX16306.1"/>
    </source>
</evidence>
<feature type="region of interest" description="Disordered" evidence="5">
    <location>
        <begin position="33"/>
        <end position="125"/>
    </location>
</feature>
<evidence type="ECO:0000256" key="4">
    <source>
        <dbReference type="ARBA" id="ARBA00023172"/>
    </source>
</evidence>
<dbReference type="InterPro" id="IPR002104">
    <property type="entry name" value="Integrase_catalytic"/>
</dbReference>
<keyword evidence="3" id="KW-0238">DNA-binding</keyword>
<keyword evidence="4" id="KW-0233">DNA recombination</keyword>
<dbReference type="GO" id="GO:0015074">
    <property type="term" value="P:DNA integration"/>
    <property type="evidence" value="ECO:0007669"/>
    <property type="project" value="UniProtKB-KW"/>
</dbReference>
<dbReference type="InterPro" id="IPR050090">
    <property type="entry name" value="Tyrosine_recombinase_XerCD"/>
</dbReference>
<name>A0A0P9PQU8_PSEA0</name>
<dbReference type="RefSeq" id="WP_052508169.1">
    <property type="nucleotide sequence ID" value="NZ_JYHG01000042.1"/>
</dbReference>
<gene>
    <name evidence="7" type="ORF">ALO71_00923</name>
</gene>
<dbReference type="SUPFAM" id="SSF56349">
    <property type="entry name" value="DNA breaking-rejoining enzymes"/>
    <property type="match status" value="1"/>
</dbReference>
<dbReference type="PANTHER" id="PTHR30349:SF41">
    <property type="entry name" value="INTEGRASE_RECOMBINASE PROTEIN MJ0367-RELATED"/>
    <property type="match status" value="1"/>
</dbReference>
<proteinExistence type="inferred from homology"/>
<comment type="caution">
    <text evidence="7">The sequence shown here is derived from an EMBL/GenBank/DDBJ whole genome shotgun (WGS) entry which is preliminary data.</text>
</comment>
<evidence type="ECO:0000256" key="5">
    <source>
        <dbReference type="SAM" id="MobiDB-lite"/>
    </source>
</evidence>
<feature type="compositionally biased region" description="Acidic residues" evidence="5">
    <location>
        <begin position="103"/>
        <end position="125"/>
    </location>
</feature>
<dbReference type="Pfam" id="PF00589">
    <property type="entry name" value="Phage_integrase"/>
    <property type="match status" value="1"/>
</dbReference>
<organism evidence="7 8">
    <name type="scientific">Pseudomonas amygdali pv. dendropanacis</name>
    <dbReference type="NCBI Taxonomy" id="235272"/>
    <lineage>
        <taxon>Bacteria</taxon>
        <taxon>Pseudomonadati</taxon>
        <taxon>Pseudomonadota</taxon>
        <taxon>Gammaproteobacteria</taxon>
        <taxon>Pseudomonadales</taxon>
        <taxon>Pseudomonadaceae</taxon>
        <taxon>Pseudomonas</taxon>
        <taxon>Pseudomonas amygdali</taxon>
    </lineage>
</organism>
<dbReference type="InterPro" id="IPR011010">
    <property type="entry name" value="DNA_brk_join_enz"/>
</dbReference>
<comment type="similarity">
    <text evidence="1">Belongs to the 'phage' integrase family.</text>
</comment>
<protein>
    <submittedName>
        <fullName evidence="7">Site-specific recombinase, phage integrase family</fullName>
    </submittedName>
</protein>
<dbReference type="PROSITE" id="PS51898">
    <property type="entry name" value="TYR_RECOMBINASE"/>
    <property type="match status" value="1"/>
</dbReference>
<dbReference type="AlphaFoldDB" id="A0A0P9PQU8"/>
<accession>A0A0P9PQU8</accession>
<dbReference type="InterPro" id="IPR013762">
    <property type="entry name" value="Integrase-like_cat_sf"/>
</dbReference>
<dbReference type="Gene3D" id="1.10.443.10">
    <property type="entry name" value="Intergrase catalytic core"/>
    <property type="match status" value="1"/>
</dbReference>
<dbReference type="GO" id="GO:0003677">
    <property type="term" value="F:DNA binding"/>
    <property type="evidence" value="ECO:0007669"/>
    <property type="project" value="UniProtKB-KW"/>
</dbReference>
<dbReference type="GO" id="GO:0006310">
    <property type="term" value="P:DNA recombination"/>
    <property type="evidence" value="ECO:0007669"/>
    <property type="project" value="UniProtKB-KW"/>
</dbReference>
<reference evidence="7 8" key="1">
    <citation type="submission" date="2015-09" db="EMBL/GenBank/DDBJ databases">
        <title>Genome announcement of multiple Pseudomonas syringae strains.</title>
        <authorList>
            <person name="Thakur S."/>
            <person name="Wang P.W."/>
            <person name="Gong Y."/>
            <person name="Weir B.S."/>
            <person name="Guttman D.S."/>
        </authorList>
    </citation>
    <scope>NUCLEOTIDE SEQUENCE [LARGE SCALE GENOMIC DNA]</scope>
    <source>
        <strain evidence="7 8">ICMP9150</strain>
    </source>
</reference>
<evidence type="ECO:0000256" key="1">
    <source>
        <dbReference type="ARBA" id="ARBA00008857"/>
    </source>
</evidence>
<keyword evidence="2" id="KW-0229">DNA integration</keyword>
<feature type="compositionally biased region" description="Polar residues" evidence="5">
    <location>
        <begin position="68"/>
        <end position="78"/>
    </location>
</feature>
<dbReference type="Proteomes" id="UP000050346">
    <property type="component" value="Unassembled WGS sequence"/>
</dbReference>
<feature type="compositionally biased region" description="Acidic residues" evidence="5">
    <location>
        <begin position="55"/>
        <end position="67"/>
    </location>
</feature>
<feature type="domain" description="Tyr recombinase" evidence="6">
    <location>
        <begin position="422"/>
        <end position="609"/>
    </location>
</feature>
<dbReference type="EMBL" id="LJQG01000239">
    <property type="protein sequence ID" value="KPX16306.1"/>
    <property type="molecule type" value="Genomic_DNA"/>
</dbReference>
<evidence type="ECO:0000259" key="6">
    <source>
        <dbReference type="PROSITE" id="PS51898"/>
    </source>
</evidence>